<keyword evidence="3" id="KW-0862">Zinc</keyword>
<dbReference type="STRING" id="1890364.A0A2P6MWV3"/>
<dbReference type="OrthoDB" id="1903104at2759"/>
<evidence type="ECO:0000259" key="6">
    <source>
        <dbReference type="PROSITE" id="PS50016"/>
    </source>
</evidence>
<keyword evidence="1" id="KW-0479">Metal-binding</keyword>
<feature type="compositionally biased region" description="Polar residues" evidence="5">
    <location>
        <begin position="59"/>
        <end position="68"/>
    </location>
</feature>
<dbReference type="Gene3D" id="3.30.40.10">
    <property type="entry name" value="Zinc/RING finger domain, C3HC4 (zinc finger)"/>
    <property type="match status" value="1"/>
</dbReference>
<dbReference type="InParanoid" id="A0A2P6MWV3"/>
<feature type="region of interest" description="Disordered" evidence="5">
    <location>
        <begin position="1"/>
        <end position="23"/>
    </location>
</feature>
<sequence length="705" mass="79435">MHHNLSIYQHPSDDRNELTRDTKDNRIHDNEVFTIEVMIQLTLNLQLRQNRHKPPEAATTDSLPSESDSSVHRQNDHDATREKMSSITTAVVPPPDAYTDASSMRQKAAEALLKLETVDNNVSEEEKSLEEYEPTAVVVESHRVIATEDDEIDEVEGFVIMADDQPIQMDDPLGLLNTETVVDGLLTMNGRGTSEELYQYVSKLSVFEGTKSSKKLRYKLNSILNSRKNREVFEKISLEGKLLWMLQNHGKLSDEGTSENDDASEEDSDYDGCQVCRETKNANKIVLCDGCDQGYHLYCLRPPLTRVPKGKWYCNTCKNKQKIEETSTHNFKTICRSHMIDDQLARHSTSKKIVRSLMSLGGKATGRGIMDDIFSRFDLPQETRRPLLYRVNAILCSNPSLFKKTGVQFDRERNGRSSVWELLPDINLNEDVESSSSSEEGGIDEEETDGEQSSDTKKTEKMGQKGRQTRESEKAKRVEVTRTAPTREKGSSAISVLEAVKKAIHDMGGTATVESIVSWMMQKNVSQEVEKMIRYKIHSLLSSRKNERVFLKKKEGNKTLVSLRDELGDLSAGAGEEVKTGTKREAVEYQEEEKNKRRKSRDDEKTQDRIIAKEDASTSGQRVEGEEGGKRSQWASIVTDIMRSLDRPAGASEITDGVIARFPTEDQRKLKYHTLAALQNKSNANLFTKVGGGGSEKSLWTLSHT</sequence>
<evidence type="ECO:0000256" key="4">
    <source>
        <dbReference type="PROSITE-ProRule" id="PRU00146"/>
    </source>
</evidence>
<evidence type="ECO:0000256" key="5">
    <source>
        <dbReference type="SAM" id="MobiDB-lite"/>
    </source>
</evidence>
<dbReference type="InterPro" id="IPR011011">
    <property type="entry name" value="Znf_FYVE_PHD"/>
</dbReference>
<feature type="domain" description="PHD-type" evidence="6">
    <location>
        <begin position="270"/>
        <end position="320"/>
    </location>
</feature>
<accession>A0A2P6MWV3</accession>
<dbReference type="InterPro" id="IPR019786">
    <property type="entry name" value="Zinc_finger_PHD-type_CS"/>
</dbReference>
<dbReference type="Proteomes" id="UP000241769">
    <property type="component" value="Unassembled WGS sequence"/>
</dbReference>
<organism evidence="7 8">
    <name type="scientific">Planoprotostelium fungivorum</name>
    <dbReference type="NCBI Taxonomy" id="1890364"/>
    <lineage>
        <taxon>Eukaryota</taxon>
        <taxon>Amoebozoa</taxon>
        <taxon>Evosea</taxon>
        <taxon>Variosea</taxon>
        <taxon>Cavosteliida</taxon>
        <taxon>Cavosteliaceae</taxon>
        <taxon>Planoprotostelium</taxon>
    </lineage>
</organism>
<dbReference type="SUPFAM" id="SSF57903">
    <property type="entry name" value="FYVE/PHD zinc finger"/>
    <property type="match status" value="1"/>
</dbReference>
<dbReference type="EMBL" id="MDYQ01000343">
    <property type="protein sequence ID" value="PRP76192.1"/>
    <property type="molecule type" value="Genomic_DNA"/>
</dbReference>
<dbReference type="InterPro" id="IPR001965">
    <property type="entry name" value="Znf_PHD"/>
</dbReference>
<dbReference type="Pfam" id="PF00628">
    <property type="entry name" value="PHD"/>
    <property type="match status" value="1"/>
</dbReference>
<dbReference type="PROSITE" id="PS01359">
    <property type="entry name" value="ZF_PHD_1"/>
    <property type="match status" value="1"/>
</dbReference>
<dbReference type="AlphaFoldDB" id="A0A2P6MWV3"/>
<dbReference type="InterPro" id="IPR019787">
    <property type="entry name" value="Znf_PHD-finger"/>
</dbReference>
<dbReference type="SMART" id="SM00249">
    <property type="entry name" value="PHD"/>
    <property type="match status" value="1"/>
</dbReference>
<evidence type="ECO:0000256" key="3">
    <source>
        <dbReference type="ARBA" id="ARBA00022833"/>
    </source>
</evidence>
<evidence type="ECO:0000256" key="1">
    <source>
        <dbReference type="ARBA" id="ARBA00022723"/>
    </source>
</evidence>
<feature type="compositionally biased region" description="Basic and acidic residues" evidence="5">
    <location>
        <begin position="587"/>
        <end position="616"/>
    </location>
</feature>
<reference evidence="7 8" key="1">
    <citation type="journal article" date="2018" name="Genome Biol. Evol.">
        <title>Multiple Roots of Fruiting Body Formation in Amoebozoa.</title>
        <authorList>
            <person name="Hillmann F."/>
            <person name="Forbes G."/>
            <person name="Novohradska S."/>
            <person name="Ferling I."/>
            <person name="Riege K."/>
            <person name="Groth M."/>
            <person name="Westermann M."/>
            <person name="Marz M."/>
            <person name="Spaller T."/>
            <person name="Winckler T."/>
            <person name="Schaap P."/>
            <person name="Glockner G."/>
        </authorList>
    </citation>
    <scope>NUCLEOTIDE SEQUENCE [LARGE SCALE GENOMIC DNA]</scope>
    <source>
        <strain evidence="7 8">Jena</strain>
    </source>
</reference>
<feature type="compositionally biased region" description="Basic and acidic residues" evidence="5">
    <location>
        <begin position="454"/>
        <end position="490"/>
    </location>
</feature>
<feature type="compositionally biased region" description="Basic and acidic residues" evidence="5">
    <location>
        <begin position="69"/>
        <end position="84"/>
    </location>
</feature>
<protein>
    <submittedName>
        <fullName evidence="7">Bromodomain adjacent to zinc finger domain protein 1A-like</fullName>
    </submittedName>
</protein>
<feature type="region of interest" description="Disordered" evidence="5">
    <location>
        <begin position="50"/>
        <end position="100"/>
    </location>
</feature>
<dbReference type="InterPro" id="IPR013083">
    <property type="entry name" value="Znf_RING/FYVE/PHD"/>
</dbReference>
<dbReference type="PROSITE" id="PS50016">
    <property type="entry name" value="ZF_PHD_2"/>
    <property type="match status" value="1"/>
</dbReference>
<gene>
    <name evidence="7" type="ORF">PROFUN_13738</name>
</gene>
<dbReference type="PANTHER" id="PTHR47162:SF9">
    <property type="entry name" value="PHD FINGER PROTEIN EHD3-LIKE"/>
    <property type="match status" value="1"/>
</dbReference>
<keyword evidence="8" id="KW-1185">Reference proteome</keyword>
<feature type="region of interest" description="Disordered" evidence="5">
    <location>
        <begin position="587"/>
        <end position="632"/>
    </location>
</feature>
<dbReference type="PANTHER" id="PTHR47162">
    <property type="entry name" value="OS02G0192300 PROTEIN"/>
    <property type="match status" value="1"/>
</dbReference>
<feature type="region of interest" description="Disordered" evidence="5">
    <location>
        <begin position="430"/>
        <end position="491"/>
    </location>
</feature>
<evidence type="ECO:0000313" key="7">
    <source>
        <dbReference type="EMBL" id="PRP76192.1"/>
    </source>
</evidence>
<proteinExistence type="predicted"/>
<feature type="compositionally biased region" description="Acidic residues" evidence="5">
    <location>
        <begin position="441"/>
        <end position="452"/>
    </location>
</feature>
<keyword evidence="2 4" id="KW-0863">Zinc-finger</keyword>
<evidence type="ECO:0000256" key="2">
    <source>
        <dbReference type="ARBA" id="ARBA00022771"/>
    </source>
</evidence>
<evidence type="ECO:0000313" key="8">
    <source>
        <dbReference type="Proteomes" id="UP000241769"/>
    </source>
</evidence>
<name>A0A2P6MWV3_9EUKA</name>
<feature type="compositionally biased region" description="Basic and acidic residues" evidence="5">
    <location>
        <begin position="11"/>
        <end position="23"/>
    </location>
</feature>
<comment type="caution">
    <text evidence="7">The sequence shown here is derived from an EMBL/GenBank/DDBJ whole genome shotgun (WGS) entry which is preliminary data.</text>
</comment>
<dbReference type="GO" id="GO:0008270">
    <property type="term" value="F:zinc ion binding"/>
    <property type="evidence" value="ECO:0007669"/>
    <property type="project" value="UniProtKB-KW"/>
</dbReference>